<evidence type="ECO:0000313" key="6">
    <source>
        <dbReference type="Proteomes" id="UP000645966"/>
    </source>
</evidence>
<dbReference type="Gene3D" id="3.90.1300.10">
    <property type="entry name" value="Amidase signature (AS) domain"/>
    <property type="match status" value="1"/>
</dbReference>
<evidence type="ECO:0000313" key="5">
    <source>
        <dbReference type="EMBL" id="MBI8990135.1"/>
    </source>
</evidence>
<dbReference type="SUPFAM" id="SSF75304">
    <property type="entry name" value="Amidase signature (AS) enzymes"/>
    <property type="match status" value="1"/>
</dbReference>
<dbReference type="InterPro" id="IPR020556">
    <property type="entry name" value="Amidase_CS"/>
</dbReference>
<accession>A0A934I7Z5</accession>
<dbReference type="RefSeq" id="WP_198739157.1">
    <property type="nucleotide sequence ID" value="NZ_JAEIOS010000015.1"/>
</dbReference>
<evidence type="ECO:0000259" key="4">
    <source>
        <dbReference type="Pfam" id="PF01425"/>
    </source>
</evidence>
<comment type="similarity">
    <text evidence="2">Belongs to the amidase family.</text>
</comment>
<dbReference type="PANTHER" id="PTHR11895:SF7">
    <property type="entry name" value="GLUTAMYL-TRNA(GLN) AMIDOTRANSFERASE SUBUNIT A, MITOCHONDRIAL"/>
    <property type="match status" value="1"/>
</dbReference>
<reference evidence="5" key="1">
    <citation type="submission" date="2020-12" db="EMBL/GenBank/DDBJ databases">
        <title>Genome public.</title>
        <authorList>
            <person name="Sun Q."/>
        </authorList>
    </citation>
    <scope>NUCLEOTIDE SEQUENCE</scope>
    <source>
        <strain evidence="5">CCM 8863</strain>
    </source>
</reference>
<comment type="catalytic activity">
    <reaction evidence="1">
        <text>a monocarboxylic acid amide + H2O = a monocarboxylate + NH4(+)</text>
        <dbReference type="Rhea" id="RHEA:12020"/>
        <dbReference type="ChEBI" id="CHEBI:15377"/>
        <dbReference type="ChEBI" id="CHEBI:28938"/>
        <dbReference type="ChEBI" id="CHEBI:35757"/>
        <dbReference type="ChEBI" id="CHEBI:83628"/>
        <dbReference type="EC" id="3.5.1.4"/>
    </reaction>
</comment>
<organism evidence="5 6">
    <name type="scientific">Corynebacterium meridianum</name>
    <dbReference type="NCBI Taxonomy" id="2765363"/>
    <lineage>
        <taxon>Bacteria</taxon>
        <taxon>Bacillati</taxon>
        <taxon>Actinomycetota</taxon>
        <taxon>Actinomycetes</taxon>
        <taxon>Mycobacteriales</taxon>
        <taxon>Corynebacteriaceae</taxon>
        <taxon>Corynebacterium</taxon>
    </lineage>
</organism>
<evidence type="ECO:0000256" key="3">
    <source>
        <dbReference type="ARBA" id="ARBA00012922"/>
    </source>
</evidence>
<dbReference type="Pfam" id="PF01425">
    <property type="entry name" value="Amidase"/>
    <property type="match status" value="1"/>
</dbReference>
<keyword evidence="6" id="KW-1185">Reference proteome</keyword>
<evidence type="ECO:0000256" key="2">
    <source>
        <dbReference type="ARBA" id="ARBA00009199"/>
    </source>
</evidence>
<feature type="domain" description="Amidase" evidence="4">
    <location>
        <begin position="24"/>
        <end position="214"/>
    </location>
</feature>
<dbReference type="AlphaFoldDB" id="A0A934I7Z5"/>
<sequence>MANSPLAPLADRLRAVSGDLTRTVEKRLSDITERSASTHGFVSVDPELALRRARFLDSVPTDQRGRLHGLVLPIKDLMTVAGFPCSYGSVTRTEMPPETDLWAAQLLKAGIIIPGKTQTSEMGMTAYCEPVGMPAVANPLWPGRTPGGSSGGAAAAVALGLADVAHASDGGGSIRVPAAATGTVGVKPPHDSSGGSPTAQGFITRSVADAAFVFGVSPVRRSLRIGVLVEPLHGDGAVSPVMVSTVCTVADRLSDLGHRVHEVSRPYGERPFAAFADVLASRSIHIPGPASDIIEWLRERGSALSESRRAEAVADFDAVLQTILSAWDIDVLLSPTLAHDPPEIGHFSRLEPPENFAEQTRWTPWATLFNMTGGAAVNVPVAVAGRPPVGVQLGSVRASFGELLGVASQVHP</sequence>
<evidence type="ECO:0000256" key="1">
    <source>
        <dbReference type="ARBA" id="ARBA00001311"/>
    </source>
</evidence>
<comment type="caution">
    <text evidence="5">The sequence shown here is derived from an EMBL/GenBank/DDBJ whole genome shotgun (WGS) entry which is preliminary data.</text>
</comment>
<proteinExistence type="inferred from homology"/>
<dbReference type="InterPro" id="IPR000120">
    <property type="entry name" value="Amidase"/>
</dbReference>
<dbReference type="GO" id="GO:0004040">
    <property type="term" value="F:amidase activity"/>
    <property type="evidence" value="ECO:0007669"/>
    <property type="project" value="UniProtKB-EC"/>
</dbReference>
<protein>
    <recommendedName>
        <fullName evidence="3">amidase</fullName>
        <ecNumber evidence="3">3.5.1.4</ecNumber>
    </recommendedName>
</protein>
<dbReference type="InterPro" id="IPR036928">
    <property type="entry name" value="AS_sf"/>
</dbReference>
<dbReference type="EC" id="3.5.1.4" evidence="3"/>
<dbReference type="EMBL" id="JAEIOS010000015">
    <property type="protein sequence ID" value="MBI8990135.1"/>
    <property type="molecule type" value="Genomic_DNA"/>
</dbReference>
<dbReference type="PANTHER" id="PTHR11895">
    <property type="entry name" value="TRANSAMIDASE"/>
    <property type="match status" value="1"/>
</dbReference>
<dbReference type="PROSITE" id="PS00571">
    <property type="entry name" value="AMIDASES"/>
    <property type="match status" value="1"/>
</dbReference>
<dbReference type="Proteomes" id="UP000645966">
    <property type="component" value="Unassembled WGS sequence"/>
</dbReference>
<name>A0A934I7Z5_9CORY</name>
<gene>
    <name evidence="5" type="ORF">JDV75_10275</name>
</gene>
<dbReference type="InterPro" id="IPR023631">
    <property type="entry name" value="Amidase_dom"/>
</dbReference>